<protein>
    <submittedName>
        <fullName evidence="1">Uncharacterized protein</fullName>
    </submittedName>
</protein>
<name>A0AAE4G804_9BURK</name>
<evidence type="ECO:0000313" key="1">
    <source>
        <dbReference type="EMBL" id="MDT0337477.1"/>
    </source>
</evidence>
<proteinExistence type="predicted"/>
<accession>A0AAE4G804</accession>
<comment type="caution">
    <text evidence="1">The sequence shown here is derived from an EMBL/GenBank/DDBJ whole genome shotgun (WGS) entry which is preliminary data.</text>
</comment>
<gene>
    <name evidence="1" type="ORF">RJN63_11605</name>
</gene>
<dbReference type="AlphaFoldDB" id="A0AAE4G804"/>
<dbReference type="EMBL" id="JAVRAA010000005">
    <property type="protein sequence ID" value="MDT0337477.1"/>
    <property type="molecule type" value="Genomic_DNA"/>
</dbReference>
<dbReference type="RefSeq" id="WP_284076946.1">
    <property type="nucleotide sequence ID" value="NZ_JAVLSM010000007.1"/>
</dbReference>
<reference evidence="1" key="1">
    <citation type="submission" date="2023-02" db="EMBL/GenBank/DDBJ databases">
        <title>Description of Herbaspirillum huttiense subsp. nephrolepsisexaltata and Herbaspirillum huttiense subsp. lycopersicon.</title>
        <authorList>
            <person name="Poudel M."/>
            <person name="Sharma A."/>
            <person name="Goss E."/>
            <person name="Tapia J.H."/>
            <person name="Harmon C.M."/>
            <person name="Jones J.B."/>
        </authorList>
    </citation>
    <scope>NUCLEOTIDE SEQUENCE</scope>
    <source>
        <strain evidence="1">NC40101</strain>
    </source>
</reference>
<organism evidence="1">
    <name type="scientific">Herbaspirillum huttiense subsp. nephrolepidis</name>
    <dbReference type="NCBI Taxonomy" id="3075126"/>
    <lineage>
        <taxon>Bacteria</taxon>
        <taxon>Pseudomonadati</taxon>
        <taxon>Pseudomonadota</taxon>
        <taxon>Betaproteobacteria</taxon>
        <taxon>Burkholderiales</taxon>
        <taxon>Oxalobacteraceae</taxon>
        <taxon>Herbaspirillum</taxon>
    </lineage>
</organism>
<sequence>MTDVTFEEKLRIEDEAIAAARRVGAQAYADALKAICPYDPDKSGDYLDDVRMTAWFDGIAFAQAQHEGPAFVTLGTPAAVKLEAVHFDGSSTYSIPAPHSAG</sequence>